<evidence type="ECO:0000256" key="1">
    <source>
        <dbReference type="SAM" id="Phobius"/>
    </source>
</evidence>
<feature type="transmembrane region" description="Helical" evidence="1">
    <location>
        <begin position="121"/>
        <end position="143"/>
    </location>
</feature>
<gene>
    <name evidence="2" type="ORF">HQ865_21775</name>
</gene>
<dbReference type="EMBL" id="CP054139">
    <property type="protein sequence ID" value="QKJ32276.1"/>
    <property type="molecule type" value="Genomic_DNA"/>
</dbReference>
<feature type="transmembrane region" description="Helical" evidence="1">
    <location>
        <begin position="149"/>
        <end position="169"/>
    </location>
</feature>
<feature type="transmembrane region" description="Helical" evidence="1">
    <location>
        <begin position="12"/>
        <end position="31"/>
    </location>
</feature>
<dbReference type="PANTHER" id="PTHR34989">
    <property type="entry name" value="PROTEIN HDED"/>
    <property type="match status" value="1"/>
</dbReference>
<name>A0A7D4UGT8_9SPHI</name>
<dbReference type="KEGG" id="mmab:HQ865_21775"/>
<organism evidence="2 3">
    <name type="scientific">Mucilaginibacter mali</name>
    <dbReference type="NCBI Taxonomy" id="2740462"/>
    <lineage>
        <taxon>Bacteria</taxon>
        <taxon>Pseudomonadati</taxon>
        <taxon>Bacteroidota</taxon>
        <taxon>Sphingobacteriia</taxon>
        <taxon>Sphingobacteriales</taxon>
        <taxon>Sphingobacteriaceae</taxon>
        <taxon>Mucilaginibacter</taxon>
    </lineage>
</organism>
<sequence>MEITVSRGLRLWWVFVLRGILFIAVSVYLFSSPLSGLLALSFLFGLIILLTGIAELLRAYRDGGQRDRGWHLFIGLVDLAIGIILMAHLAASLVILRVLIGFYFLFKGITVLTFRKHPGGAWWVGIGGILVLIVVGMIWFNPIFGNTTIIVWTGMAFLITGFLNAMLGLRIRPKA</sequence>
<reference evidence="2 3" key="1">
    <citation type="submission" date="2020-05" db="EMBL/GenBank/DDBJ databases">
        <title>Mucilaginibacter mali sp. nov.</title>
        <authorList>
            <person name="Kim H.S."/>
            <person name="Lee K.C."/>
            <person name="Suh M.K."/>
            <person name="Kim J.-S."/>
            <person name="Han K.-I."/>
            <person name="Eom M.K."/>
            <person name="Shin Y.K."/>
            <person name="Lee J.-S."/>
        </authorList>
    </citation>
    <scope>NUCLEOTIDE SEQUENCE [LARGE SCALE GENOMIC DNA]</scope>
    <source>
        <strain evidence="2 3">G2-14</strain>
    </source>
</reference>
<dbReference type="RefSeq" id="WP_173416927.1">
    <property type="nucleotide sequence ID" value="NZ_CP054139.1"/>
</dbReference>
<protein>
    <submittedName>
        <fullName evidence="2">DUF308 domain-containing protein</fullName>
    </submittedName>
</protein>
<evidence type="ECO:0000313" key="3">
    <source>
        <dbReference type="Proteomes" id="UP000505355"/>
    </source>
</evidence>
<dbReference type="PANTHER" id="PTHR34989:SF1">
    <property type="entry name" value="PROTEIN HDED"/>
    <property type="match status" value="1"/>
</dbReference>
<dbReference type="Pfam" id="PF03729">
    <property type="entry name" value="DUF308"/>
    <property type="match status" value="1"/>
</dbReference>
<keyword evidence="3" id="KW-1185">Reference proteome</keyword>
<evidence type="ECO:0000313" key="2">
    <source>
        <dbReference type="EMBL" id="QKJ32276.1"/>
    </source>
</evidence>
<dbReference type="Proteomes" id="UP000505355">
    <property type="component" value="Chromosome"/>
</dbReference>
<dbReference type="InterPro" id="IPR052712">
    <property type="entry name" value="Acid_resist_chaperone_HdeD"/>
</dbReference>
<dbReference type="AlphaFoldDB" id="A0A7D4UGT8"/>
<keyword evidence="1" id="KW-1133">Transmembrane helix</keyword>
<dbReference type="InterPro" id="IPR005325">
    <property type="entry name" value="DUF308_memb"/>
</dbReference>
<proteinExistence type="predicted"/>
<feature type="transmembrane region" description="Helical" evidence="1">
    <location>
        <begin position="69"/>
        <end position="88"/>
    </location>
</feature>
<dbReference type="GO" id="GO:0005886">
    <property type="term" value="C:plasma membrane"/>
    <property type="evidence" value="ECO:0007669"/>
    <property type="project" value="TreeGrafter"/>
</dbReference>
<keyword evidence="1" id="KW-0812">Transmembrane</keyword>
<feature type="transmembrane region" description="Helical" evidence="1">
    <location>
        <begin position="94"/>
        <end position="114"/>
    </location>
</feature>
<feature type="transmembrane region" description="Helical" evidence="1">
    <location>
        <begin position="37"/>
        <end position="57"/>
    </location>
</feature>
<accession>A0A7D4UGT8</accession>
<keyword evidence="1" id="KW-0472">Membrane</keyword>